<feature type="coiled-coil region" evidence="1">
    <location>
        <begin position="223"/>
        <end position="250"/>
    </location>
</feature>
<feature type="compositionally biased region" description="Basic and acidic residues" evidence="2">
    <location>
        <begin position="434"/>
        <end position="452"/>
    </location>
</feature>
<dbReference type="OrthoDB" id="10067362at2759"/>
<keyword evidence="4" id="KW-1185">Reference proteome</keyword>
<sequence length="896" mass="104187">MKRIAIFGLVLAYFVIFANVTCYYVIAIVRPAVLAPYILVKVSEDKIEMQTLRTIWDGNGTRKRKNSKDQNISGEKPQKQKQTKKSSTHKVKNVNKQSAAVQNKIDPILPSASTMTSYDSCQMIQGKQNMQHFIQPQQNFASPVFQQMSPMSGYYPVPSQSPSHSMPPPIMQSTLNQGSESGDKIDFLVQKVEEIFKKLSSIDELTKKIGNFEISVKSLTKTVEKGSKRIDEVEKSMEFMNQNFESSKSESEYLKTTITEIKSEHGEMINGFDCLRADMDELHERHVDLQIRSMRENLVFSGIPELSENEPSEQTEDIIKDFMKINMKMDIVMDFQRAHRFGKKTQIKIDDRDTYMTRPIVCRFKNFKDRELVRSFARNLKDTKFGVNEQFPKEVNDRRKLLWPYYKEAKKQGQKTHFKRDKLFINGKEIGPPTDRHMETDKRQQQETEGARQKKNHPAEVLNRTTTVPVEPLVDVENIARKKFTSFRSGGIALGYRSQYAKFIHCIETDCPFVLWFRVDRILFRTEDDIIMGIVYIPPENTRYTSENAMSEIEIEFLELQKNSNCIFLLGDFNSRTANEQDFFNISDFEEHLTEFIDVNEFNDIHVLDDLKIPRIRNSSDTVVNTYGRKLIQFCKNNNMYILNGRVGKDRVLGKPTSRSISVVDYILCTANILCKVDDFEVSDFCNLFSDIHAPLCLSLTVNGCNATQGESEVINDKNVHIGKWKHEKTIEYKNNIDVDKVNELLLNVMSKYDDISSVDQGTVDSIVSDITTVLLSAAKDTFGVFTKNSKNIGGEGNFSNKDWFNKDCKKVRQEFRKSRRLYKHYGSNLFKERLRQSEKHYKKVMDENIKIYNENFRTKMRNMRFKNPREFWKIWNKVKHKNNCNITTESLFTFF</sequence>
<keyword evidence="1" id="KW-0175">Coiled coil</keyword>
<gene>
    <name evidence="3" type="ORF">MEDL_56819</name>
</gene>
<feature type="compositionally biased region" description="Basic residues" evidence="2">
    <location>
        <begin position="79"/>
        <end position="93"/>
    </location>
</feature>
<feature type="region of interest" description="Disordered" evidence="2">
    <location>
        <begin position="58"/>
        <end position="96"/>
    </location>
</feature>
<protein>
    <recommendedName>
        <fullName evidence="5">Endonuclease/exonuclease/phosphatase domain-containing protein</fullName>
    </recommendedName>
</protein>
<dbReference type="Proteomes" id="UP000683360">
    <property type="component" value="Unassembled WGS sequence"/>
</dbReference>
<evidence type="ECO:0000256" key="1">
    <source>
        <dbReference type="SAM" id="Coils"/>
    </source>
</evidence>
<dbReference type="EMBL" id="CAJPWZ010002747">
    <property type="protein sequence ID" value="CAG2244739.1"/>
    <property type="molecule type" value="Genomic_DNA"/>
</dbReference>
<proteinExistence type="predicted"/>
<reference evidence="3" key="1">
    <citation type="submission" date="2021-03" db="EMBL/GenBank/DDBJ databases">
        <authorList>
            <person name="Bekaert M."/>
        </authorList>
    </citation>
    <scope>NUCLEOTIDE SEQUENCE</scope>
</reference>
<dbReference type="InterPro" id="IPR036691">
    <property type="entry name" value="Endo/exonu/phosph_ase_sf"/>
</dbReference>
<dbReference type="SUPFAM" id="SSF56219">
    <property type="entry name" value="DNase I-like"/>
    <property type="match status" value="1"/>
</dbReference>
<accession>A0A8S3UPT5</accession>
<evidence type="ECO:0008006" key="5">
    <source>
        <dbReference type="Google" id="ProtNLM"/>
    </source>
</evidence>
<feature type="region of interest" description="Disordered" evidence="2">
    <location>
        <begin position="429"/>
        <end position="458"/>
    </location>
</feature>
<organism evidence="3 4">
    <name type="scientific">Mytilus edulis</name>
    <name type="common">Blue mussel</name>
    <dbReference type="NCBI Taxonomy" id="6550"/>
    <lineage>
        <taxon>Eukaryota</taxon>
        <taxon>Metazoa</taxon>
        <taxon>Spiralia</taxon>
        <taxon>Lophotrochozoa</taxon>
        <taxon>Mollusca</taxon>
        <taxon>Bivalvia</taxon>
        <taxon>Autobranchia</taxon>
        <taxon>Pteriomorphia</taxon>
        <taxon>Mytilida</taxon>
        <taxon>Mytiloidea</taxon>
        <taxon>Mytilidae</taxon>
        <taxon>Mytilinae</taxon>
        <taxon>Mytilus</taxon>
    </lineage>
</organism>
<evidence type="ECO:0000313" key="4">
    <source>
        <dbReference type="Proteomes" id="UP000683360"/>
    </source>
</evidence>
<dbReference type="AlphaFoldDB" id="A0A8S3UPT5"/>
<comment type="caution">
    <text evidence="3">The sequence shown here is derived from an EMBL/GenBank/DDBJ whole genome shotgun (WGS) entry which is preliminary data.</text>
</comment>
<evidence type="ECO:0000256" key="2">
    <source>
        <dbReference type="SAM" id="MobiDB-lite"/>
    </source>
</evidence>
<name>A0A8S3UPT5_MYTED</name>
<dbReference type="Gene3D" id="3.30.70.1820">
    <property type="entry name" value="L1 transposable element, RRM domain"/>
    <property type="match status" value="1"/>
</dbReference>
<dbReference type="Gene3D" id="3.60.10.10">
    <property type="entry name" value="Endonuclease/exonuclease/phosphatase"/>
    <property type="match status" value="1"/>
</dbReference>
<evidence type="ECO:0000313" key="3">
    <source>
        <dbReference type="EMBL" id="CAG2244739.1"/>
    </source>
</evidence>